<dbReference type="InterPro" id="IPR049517">
    <property type="entry name" value="ACX-like_C"/>
</dbReference>
<dbReference type="Pfam" id="PF01968">
    <property type="entry name" value="Hydantoinase_A"/>
    <property type="match status" value="1"/>
</dbReference>
<reference evidence="6" key="1">
    <citation type="submission" date="2022-07" db="EMBL/GenBank/DDBJ databases">
        <title>Phylogenomic reconstructions and comparative analyses of Kickxellomycotina fungi.</title>
        <authorList>
            <person name="Reynolds N.K."/>
            <person name="Stajich J.E."/>
            <person name="Barry K."/>
            <person name="Grigoriev I.V."/>
            <person name="Crous P."/>
            <person name="Smith M.E."/>
        </authorList>
    </citation>
    <scope>NUCLEOTIDE SEQUENCE</scope>
    <source>
        <strain evidence="6">BCRC 34489</strain>
    </source>
</reference>
<feature type="domain" description="Hydantoinase A/oxoprolinase" evidence="2">
    <location>
        <begin position="257"/>
        <end position="548"/>
    </location>
</feature>
<dbReference type="Pfam" id="PF05378">
    <property type="entry name" value="Hydant_A_N"/>
    <property type="match status" value="1"/>
</dbReference>
<dbReference type="GO" id="GO:0006749">
    <property type="term" value="P:glutathione metabolic process"/>
    <property type="evidence" value="ECO:0007669"/>
    <property type="project" value="TreeGrafter"/>
</dbReference>
<comment type="similarity">
    <text evidence="1">Belongs to the oxoprolinase family.</text>
</comment>
<comment type="caution">
    <text evidence="6">The sequence shown here is derived from an EMBL/GenBank/DDBJ whole genome shotgun (WGS) entry which is preliminary data.</text>
</comment>
<dbReference type="EMBL" id="JANBUM010000021">
    <property type="protein sequence ID" value="KAJ2787496.1"/>
    <property type="molecule type" value="Genomic_DNA"/>
</dbReference>
<gene>
    <name evidence="6" type="ORF">GGI15_000683</name>
</gene>
<keyword evidence="7" id="KW-1185">Reference proteome</keyword>
<feature type="domain" description="Acetophenone carboxylase-like C-terminal" evidence="5">
    <location>
        <begin position="563"/>
        <end position="736"/>
    </location>
</feature>
<evidence type="ECO:0008006" key="8">
    <source>
        <dbReference type="Google" id="ProtNLM"/>
    </source>
</evidence>
<evidence type="ECO:0000313" key="7">
    <source>
        <dbReference type="Proteomes" id="UP001140172"/>
    </source>
</evidence>
<dbReference type="Proteomes" id="UP001140172">
    <property type="component" value="Unassembled WGS sequence"/>
</dbReference>
<dbReference type="Pfam" id="PF19278">
    <property type="entry name" value="Hydant_A_C"/>
    <property type="match status" value="1"/>
</dbReference>
<accession>A0A9W8LNA2</accession>
<evidence type="ECO:0000259" key="3">
    <source>
        <dbReference type="Pfam" id="PF02538"/>
    </source>
</evidence>
<evidence type="ECO:0000256" key="1">
    <source>
        <dbReference type="ARBA" id="ARBA00010403"/>
    </source>
</evidence>
<sequence>MPDPVETPLAARLATTKLLPAALEGTGAIRVCIDRGGTFTDCVATFPVEATAADAATERTVVVKLLSEDPAHYGDAPREGVRRILEAATGRAHPRTGLLDTRNVAWVRMGTTVATNALLERTGERCVLVTTRGFGDVLRIGNQARPRIFDLAVRRAAAVCEAVVELDARVVLDARGDVAGASGERLRVARAPDWPAFRAQMAAVRARGIRSAAVCLMHAYTFADHERTAALIAREEGFAHVTLSSQLAAATAKLVERAQAAAVDAYLTPGIRRYVAGFEAGVGGVRVEFMQSDGGLAPAHAFSGLQAVLSGPAGGVVGYAATAGAGERAPALVGFDMGGTSTDVSRFAGELDHVMEGVAGGVAVAAPQLAIRTVAAGGGSRLFFRGGLLAVGPESAGAHPGPACYRKGGALALTDANVVLGRLRAAHFPRIFGPGEDAPLDADAPRKLLARLARDVAAQTGAAQAMAPEALALGFVHVANEAMCRPIRALTEAQGHAPQDHALACFGGAGGQHACAVAARLGIGRVFVHRLASVLSAHGLALADVAHEEQAAAADEPWTAAAHGATLGPRLAALEAAARARLAAQGYGGARTAVQRFLRMRYAGADAALMVREPADGDYAAAFVAMHRHEFGFVLDDRAAVVEALRVRATASLAAAPRAGSDVHAELAALRRTPVASPAAHAAFVETADVYFDGGWQSTPVLRLDALAPGDVVAGPALVLDRTSTVVVEPGWAATATSDHLVLERGECVRAAADADPTADADSAAADPVRLAVMAHRFMAIAEHMGRTLERTSVSTNIKERLDFSCALFDATGALVANAPHIPVHLGSMSHAVRYQLHDARDVHPLRDGDVLLANHPLAGGSHLPDITVITPVFDAGRIVFFVASRAHHADVGGIAPGSMPPTSRQLFEEGAATMGFKVVAAGVFQEHALRRFLVDEPAAYPGCAPTRNYRDVLSDVHAQIAANRRGIALLRQLCAEVGQPVVHAYMRHIQRAAELAVRQLLRDTHARFAAGGSSSGPVRLAAADRMDDGSTIRLAVDIAADGSARFDFAGTSREVYANTNAPPSVTASAVIYCLRAMVPDDLPLNQGCLAPVTIAIPPHSLLDPSPTAAVVGGNVLTSQRLCDVILAAFGAAAASQGCMNNLAFGVPPADDAGGAPGWGYYETIAGGHGAGPGWRGQSGVHTHMTNTRITDPEVLERRYPVVLHRFALRPRSGGRGAHPGGDGCVREIEFLRPMAVSLLTERRVFAPPGLHGGGPGAVGVNLWMRRQPADATSPETHQTS</sequence>
<dbReference type="PANTHER" id="PTHR11365">
    <property type="entry name" value="5-OXOPROLINASE RELATED"/>
    <property type="match status" value="1"/>
</dbReference>
<dbReference type="InterPro" id="IPR002821">
    <property type="entry name" value="Hydantoinase_A"/>
</dbReference>
<dbReference type="GO" id="GO:0005829">
    <property type="term" value="C:cytosol"/>
    <property type="evidence" value="ECO:0007669"/>
    <property type="project" value="TreeGrafter"/>
</dbReference>
<feature type="domain" description="Hydantoinase/oxoprolinase N-terminal" evidence="4">
    <location>
        <begin position="30"/>
        <end position="237"/>
    </location>
</feature>
<dbReference type="InterPro" id="IPR008040">
    <property type="entry name" value="Hydant_A_N"/>
</dbReference>
<protein>
    <recommendedName>
        <fullName evidence="8">5-oxoprolinase (ATP-hydrolysing)</fullName>
    </recommendedName>
</protein>
<dbReference type="InterPro" id="IPR003692">
    <property type="entry name" value="Hydantoinase_B"/>
</dbReference>
<dbReference type="OrthoDB" id="3643at2759"/>
<name>A0A9W8LNA2_9FUNG</name>
<evidence type="ECO:0000313" key="6">
    <source>
        <dbReference type="EMBL" id="KAJ2787496.1"/>
    </source>
</evidence>
<organism evidence="6 7">
    <name type="scientific">Coemansia interrupta</name>
    <dbReference type="NCBI Taxonomy" id="1126814"/>
    <lineage>
        <taxon>Eukaryota</taxon>
        <taxon>Fungi</taxon>
        <taxon>Fungi incertae sedis</taxon>
        <taxon>Zoopagomycota</taxon>
        <taxon>Kickxellomycotina</taxon>
        <taxon>Kickxellomycetes</taxon>
        <taxon>Kickxellales</taxon>
        <taxon>Kickxellaceae</taxon>
        <taxon>Coemansia</taxon>
    </lineage>
</organism>
<dbReference type="InterPro" id="IPR045079">
    <property type="entry name" value="Oxoprolinase-like"/>
</dbReference>
<dbReference type="GO" id="GO:0017168">
    <property type="term" value="F:5-oxoprolinase (ATP-hydrolyzing) activity"/>
    <property type="evidence" value="ECO:0007669"/>
    <property type="project" value="TreeGrafter"/>
</dbReference>
<dbReference type="PANTHER" id="PTHR11365:SF2">
    <property type="entry name" value="5-OXOPROLINASE"/>
    <property type="match status" value="1"/>
</dbReference>
<evidence type="ECO:0000259" key="4">
    <source>
        <dbReference type="Pfam" id="PF05378"/>
    </source>
</evidence>
<proteinExistence type="inferred from homology"/>
<feature type="domain" description="Hydantoinase B/oxoprolinase" evidence="3">
    <location>
        <begin position="767"/>
        <end position="1265"/>
    </location>
</feature>
<evidence type="ECO:0000259" key="2">
    <source>
        <dbReference type="Pfam" id="PF01968"/>
    </source>
</evidence>
<evidence type="ECO:0000259" key="5">
    <source>
        <dbReference type="Pfam" id="PF19278"/>
    </source>
</evidence>
<dbReference type="Pfam" id="PF02538">
    <property type="entry name" value="Hydantoinase_B"/>
    <property type="match status" value="1"/>
</dbReference>